<proteinExistence type="inferred from homology"/>
<reference evidence="6 7" key="1">
    <citation type="submission" date="2020-04" db="EMBL/GenBank/DDBJ databases">
        <authorList>
            <person name="De Canck E."/>
        </authorList>
    </citation>
    <scope>NUCLEOTIDE SEQUENCE [LARGE SCALE GENOMIC DNA]</scope>
    <source>
        <strain evidence="6 7">LMG 26690</strain>
    </source>
</reference>
<evidence type="ECO:0000313" key="7">
    <source>
        <dbReference type="Proteomes" id="UP000494214"/>
    </source>
</evidence>
<dbReference type="RefSeq" id="WP_175122395.1">
    <property type="nucleotide sequence ID" value="NZ_CADIJM010000002.1"/>
</dbReference>
<accession>A0A6S6ZGT5</accession>
<feature type="domain" description="HTH lysR-type" evidence="5">
    <location>
        <begin position="1"/>
        <end position="58"/>
    </location>
</feature>
<dbReference type="SUPFAM" id="SSF46785">
    <property type="entry name" value="Winged helix' DNA-binding domain"/>
    <property type="match status" value="1"/>
</dbReference>
<organism evidence="6 7">
    <name type="scientific">Achromobacter animicus</name>
    <dbReference type="NCBI Taxonomy" id="1389935"/>
    <lineage>
        <taxon>Bacteria</taxon>
        <taxon>Pseudomonadati</taxon>
        <taxon>Pseudomonadota</taxon>
        <taxon>Betaproteobacteria</taxon>
        <taxon>Burkholderiales</taxon>
        <taxon>Alcaligenaceae</taxon>
        <taxon>Achromobacter</taxon>
    </lineage>
</organism>
<dbReference type="InterPro" id="IPR000847">
    <property type="entry name" value="LysR_HTH_N"/>
</dbReference>
<gene>
    <name evidence="6" type="primary">argP_2</name>
    <name evidence="6" type="ORF">LMG26690_01407</name>
</gene>
<name>A0A6S6ZGT5_9BURK</name>
<dbReference type="InterPro" id="IPR005119">
    <property type="entry name" value="LysR_subst-bd"/>
</dbReference>
<keyword evidence="2" id="KW-0805">Transcription regulation</keyword>
<keyword evidence="3" id="KW-0238">DNA-binding</keyword>
<evidence type="ECO:0000256" key="1">
    <source>
        <dbReference type="ARBA" id="ARBA00009437"/>
    </source>
</evidence>
<evidence type="ECO:0000256" key="4">
    <source>
        <dbReference type="ARBA" id="ARBA00023163"/>
    </source>
</evidence>
<dbReference type="PANTHER" id="PTHR30537:SF3">
    <property type="entry name" value="TRANSCRIPTIONAL REGULATORY PROTEIN"/>
    <property type="match status" value="1"/>
</dbReference>
<dbReference type="InterPro" id="IPR036388">
    <property type="entry name" value="WH-like_DNA-bd_sf"/>
</dbReference>
<sequence>MNWDDARIFLALQREGTLRRAARVAGVDQATIGRRIATLEHTLGATLFLRSSTGYTLTPTGESVLRAAERMEQFAHDLVRQAQGTDGRLEGEVKVATTDSLAMEFVIPAIAALHVQHPAVRVRLNVSTQMANLARREADIAIRNIKPENPDLVARQMARWPVGLYASEQYLELRGTPAEGEGLQGHDLVYYQPYLEGGRAPTIVGEPAQAGCIVATANSSLMLRAMIADGIGIGELPVPMAERGGLVRLWPARERAGGFPVWLVTHQDLRHTARVRAFIDAVAKQFDPPPQ</sequence>
<evidence type="ECO:0000256" key="3">
    <source>
        <dbReference type="ARBA" id="ARBA00023125"/>
    </source>
</evidence>
<dbReference type="SUPFAM" id="SSF53850">
    <property type="entry name" value="Periplasmic binding protein-like II"/>
    <property type="match status" value="1"/>
</dbReference>
<dbReference type="InterPro" id="IPR036390">
    <property type="entry name" value="WH_DNA-bd_sf"/>
</dbReference>
<evidence type="ECO:0000256" key="2">
    <source>
        <dbReference type="ARBA" id="ARBA00023015"/>
    </source>
</evidence>
<evidence type="ECO:0000313" key="6">
    <source>
        <dbReference type="EMBL" id="CAB3677454.1"/>
    </source>
</evidence>
<dbReference type="Gene3D" id="1.10.10.10">
    <property type="entry name" value="Winged helix-like DNA-binding domain superfamily/Winged helix DNA-binding domain"/>
    <property type="match status" value="1"/>
</dbReference>
<dbReference type="PROSITE" id="PS50931">
    <property type="entry name" value="HTH_LYSR"/>
    <property type="match status" value="1"/>
</dbReference>
<dbReference type="Pfam" id="PF00126">
    <property type="entry name" value="HTH_1"/>
    <property type="match status" value="1"/>
</dbReference>
<dbReference type="Pfam" id="PF03466">
    <property type="entry name" value="LysR_substrate"/>
    <property type="match status" value="1"/>
</dbReference>
<dbReference type="PANTHER" id="PTHR30537">
    <property type="entry name" value="HTH-TYPE TRANSCRIPTIONAL REGULATOR"/>
    <property type="match status" value="1"/>
</dbReference>
<dbReference type="Proteomes" id="UP000494214">
    <property type="component" value="Unassembled WGS sequence"/>
</dbReference>
<dbReference type="GO" id="GO:0006351">
    <property type="term" value="P:DNA-templated transcription"/>
    <property type="evidence" value="ECO:0007669"/>
    <property type="project" value="TreeGrafter"/>
</dbReference>
<dbReference type="EMBL" id="CADIJM010000002">
    <property type="protein sequence ID" value="CAB3677454.1"/>
    <property type="molecule type" value="Genomic_DNA"/>
</dbReference>
<dbReference type="InterPro" id="IPR058163">
    <property type="entry name" value="LysR-type_TF_proteobact-type"/>
</dbReference>
<dbReference type="Gene3D" id="3.40.190.290">
    <property type="match status" value="1"/>
</dbReference>
<dbReference type="AlphaFoldDB" id="A0A6S6ZGT5"/>
<keyword evidence="7" id="KW-1185">Reference proteome</keyword>
<dbReference type="GO" id="GO:0003700">
    <property type="term" value="F:DNA-binding transcription factor activity"/>
    <property type="evidence" value="ECO:0007669"/>
    <property type="project" value="InterPro"/>
</dbReference>
<evidence type="ECO:0000259" key="5">
    <source>
        <dbReference type="PROSITE" id="PS50931"/>
    </source>
</evidence>
<dbReference type="GO" id="GO:0043565">
    <property type="term" value="F:sequence-specific DNA binding"/>
    <property type="evidence" value="ECO:0007669"/>
    <property type="project" value="TreeGrafter"/>
</dbReference>
<keyword evidence="4" id="KW-0804">Transcription</keyword>
<protein>
    <submittedName>
        <fullName evidence="6">HTH-type transcriptional regulator ArgP</fullName>
    </submittedName>
</protein>
<comment type="similarity">
    <text evidence="1">Belongs to the LysR transcriptional regulatory family.</text>
</comment>